<evidence type="ECO:0000256" key="17">
    <source>
        <dbReference type="PIRSR" id="PIRSR605027-3"/>
    </source>
</evidence>
<evidence type="ECO:0000256" key="1">
    <source>
        <dbReference type="ARBA" id="ARBA00001936"/>
    </source>
</evidence>
<dbReference type="GO" id="GO:0050650">
    <property type="term" value="P:chondroitin sulfate proteoglycan biosynthetic process"/>
    <property type="evidence" value="ECO:0007669"/>
    <property type="project" value="TreeGrafter"/>
</dbReference>
<feature type="binding site" evidence="17">
    <location>
        <position position="190"/>
    </location>
    <ligand>
        <name>Mn(2+)</name>
        <dbReference type="ChEBI" id="CHEBI:29035"/>
    </ligand>
</feature>
<evidence type="ECO:0000256" key="21">
    <source>
        <dbReference type="SAM" id="MobiDB-lite"/>
    </source>
</evidence>
<evidence type="ECO:0000256" key="18">
    <source>
        <dbReference type="PIRSR" id="PIRSR605027-4"/>
    </source>
</evidence>
<organism evidence="22 23">
    <name type="scientific">Anabarilius grahami</name>
    <name type="common">Kanglang fish</name>
    <name type="synonym">Barilius grahami</name>
    <dbReference type="NCBI Taxonomy" id="495550"/>
    <lineage>
        <taxon>Eukaryota</taxon>
        <taxon>Metazoa</taxon>
        <taxon>Chordata</taxon>
        <taxon>Craniata</taxon>
        <taxon>Vertebrata</taxon>
        <taxon>Euteleostomi</taxon>
        <taxon>Actinopterygii</taxon>
        <taxon>Neopterygii</taxon>
        <taxon>Teleostei</taxon>
        <taxon>Ostariophysi</taxon>
        <taxon>Cypriniformes</taxon>
        <taxon>Xenocyprididae</taxon>
        <taxon>Xenocypridinae</taxon>
        <taxon>Xenocypridinae incertae sedis</taxon>
        <taxon>Anabarilius</taxon>
    </lineage>
</organism>
<dbReference type="UniPathway" id="UPA00378"/>
<dbReference type="CDD" id="cd00218">
    <property type="entry name" value="GlcAT-I"/>
    <property type="match status" value="1"/>
</dbReference>
<feature type="binding site" evidence="16">
    <location>
        <position position="109"/>
    </location>
    <ligand>
        <name>UDP-alpha-D-glucuronate</name>
        <dbReference type="ChEBI" id="CHEBI:58052"/>
    </ligand>
</feature>
<keyword evidence="19" id="KW-1015">Disulfide bond</keyword>
<evidence type="ECO:0000256" key="5">
    <source>
        <dbReference type="ARBA" id="ARBA00022692"/>
    </source>
</evidence>
<dbReference type="GO" id="GO:0000139">
    <property type="term" value="C:Golgi membrane"/>
    <property type="evidence" value="ECO:0007669"/>
    <property type="project" value="UniProtKB-SubCell"/>
</dbReference>
<keyword evidence="5 20" id="KW-0812">Transmembrane</keyword>
<evidence type="ECO:0000313" key="22">
    <source>
        <dbReference type="EMBL" id="ROJ33105.1"/>
    </source>
</evidence>
<evidence type="ECO:0000256" key="7">
    <source>
        <dbReference type="ARBA" id="ARBA00022968"/>
    </source>
</evidence>
<dbReference type="GO" id="GO:0046872">
    <property type="term" value="F:metal ion binding"/>
    <property type="evidence" value="ECO:0007669"/>
    <property type="project" value="UniProtKB-KW"/>
</dbReference>
<keyword evidence="10 20" id="KW-0472">Membrane</keyword>
<sequence>MRMRLKLKTVFVMYFMVSLLGLIYALMQLGQRCDCRDHDMSKDQQISHLQTELRKLQEHVKTSELKKTDVPKIYVITPTYARLVQKAELTRLSHTFLHVPQLHWIVVEDSPHPTSLVTDFLAASGLTYTHLHKLTPKDRKLQEGDPSWLKPRGAEQRNEGLRWLREMGAAAEGKEAAALEEAVVYFADDDNTYSLQLFEEMRYTYRVSVWPVGLVGGMKFERPVVEDGKVVRFHTGWRPNRPFPIDMAGFAVSLRTVMTNPEARFDGDAQMGFLESSFLQNLVTMDDLEPKADLCTKVLVWHTRTEKPKMKREDALQKQGLGSDPDVEIAKLGLTSLKTMTIGKSSKKNKAPRSPPFLDKANGFYGRLDDTFGDDVQLEGEPTEEQIGALNRTSQDDGTVPGWIEEDDRVVDFNQDMMDDDGTTLLKRKPSRLSRRWSRMSSRMGKYDKFSSHKGPGNETNPEVPPTTQTPENSGEPEPTMVHFSAREHADDQILISGKKEGDGEIEDTRKEKKTEGKLNGEAMEIVKRNTLKNYRKAMDRAFRRGWETFVANLYSVTLTPISSTSSSSTLSDKTELSRNRVLAEFRS</sequence>
<feature type="binding site" evidence="16">
    <location>
        <begin position="188"/>
        <end position="190"/>
    </location>
    <ligand>
        <name>UDP-alpha-D-glucuronate</name>
        <dbReference type="ChEBI" id="CHEBI:58052"/>
    </ligand>
</feature>
<reference evidence="22 23" key="1">
    <citation type="submission" date="2018-10" db="EMBL/GenBank/DDBJ databases">
        <title>Genome assembly for a Yunnan-Guizhou Plateau 3E fish, Anabarilius grahami (Regan), and its evolutionary and genetic applications.</title>
        <authorList>
            <person name="Jiang W."/>
        </authorList>
    </citation>
    <scope>NUCLEOTIDE SEQUENCE [LARGE SCALE GENOMIC DNA]</scope>
    <source>
        <strain evidence="22">AG-KIZ</strain>
        <tissue evidence="22">Muscle</tissue>
    </source>
</reference>
<feature type="binding site" evidence="16">
    <location>
        <position position="157"/>
    </location>
    <ligand>
        <name>UDP-alpha-D-glucuronate</name>
        <dbReference type="ChEBI" id="CHEBI:58052"/>
    </ligand>
</feature>
<proteinExistence type="inferred from homology"/>
<comment type="cofactor">
    <cofactor evidence="1 17 20">
        <name>Mn(2+)</name>
        <dbReference type="ChEBI" id="CHEBI:29035"/>
    </cofactor>
</comment>
<keyword evidence="9 20" id="KW-0333">Golgi apparatus</keyword>
<comment type="caution">
    <text evidence="22">The sequence shown here is derived from an EMBL/GenBank/DDBJ whole genome shotgun (WGS) entry which is preliminary data.</text>
</comment>
<feature type="transmembrane region" description="Helical" evidence="20">
    <location>
        <begin position="7"/>
        <end position="27"/>
    </location>
</feature>
<feature type="compositionally biased region" description="Basic and acidic residues" evidence="21">
    <location>
        <begin position="485"/>
        <end position="515"/>
    </location>
</feature>
<feature type="compositionally biased region" description="Polar residues" evidence="21">
    <location>
        <begin position="458"/>
        <end position="473"/>
    </location>
</feature>
<evidence type="ECO:0000256" key="19">
    <source>
        <dbReference type="PIRSR" id="PIRSR605027-5"/>
    </source>
</evidence>
<evidence type="ECO:0000256" key="12">
    <source>
        <dbReference type="ARBA" id="ARBA00023211"/>
    </source>
</evidence>
<dbReference type="PANTHER" id="PTHR10896">
    <property type="entry name" value="GALACTOSYLGALACTOSYLXYLOSYLPROTEIN 3-BETA-GLUCURONOSYLTRANSFERASE BETA-1,3-GLUCURONYLTRANSFERASE"/>
    <property type="match status" value="1"/>
</dbReference>
<feature type="binding site" evidence="16">
    <location>
        <position position="152"/>
    </location>
    <ligand>
        <name>UDP-alpha-D-glucuronate</name>
        <dbReference type="ChEBI" id="CHEBI:58052"/>
    </ligand>
</feature>
<evidence type="ECO:0000256" key="20">
    <source>
        <dbReference type="RuleBase" id="RU363127"/>
    </source>
</evidence>
<evidence type="ECO:0000256" key="14">
    <source>
        <dbReference type="ARBA" id="ARBA00060399"/>
    </source>
</evidence>
<evidence type="ECO:0000256" key="13">
    <source>
        <dbReference type="ARBA" id="ARBA00047979"/>
    </source>
</evidence>
<comment type="subcellular location">
    <subcellularLocation>
        <location evidence="14">Endomembrane system</location>
        <topology evidence="14">Single-pass type II membrane protein</topology>
    </subcellularLocation>
    <subcellularLocation>
        <location evidence="20">Golgi apparatus membrane</location>
        <topology evidence="20">Single-pass type II membrane protein</topology>
    </subcellularLocation>
</comment>
<evidence type="ECO:0000256" key="6">
    <source>
        <dbReference type="ARBA" id="ARBA00022723"/>
    </source>
</evidence>
<evidence type="ECO:0000256" key="4">
    <source>
        <dbReference type="ARBA" id="ARBA00022679"/>
    </source>
</evidence>
<keyword evidence="11" id="KW-0325">Glycoprotein</keyword>
<comment type="pathway">
    <text evidence="20">Protein modification; protein glycosylation.</text>
</comment>
<dbReference type="InterPro" id="IPR029044">
    <property type="entry name" value="Nucleotide-diphossugar_trans"/>
</dbReference>
<feature type="binding site" evidence="16">
    <location>
        <begin position="302"/>
        <end position="304"/>
    </location>
    <ligand>
        <name>UDP-alpha-D-glucuronate</name>
        <dbReference type="ChEBI" id="CHEBI:58052"/>
    </ligand>
</feature>
<evidence type="ECO:0000256" key="8">
    <source>
        <dbReference type="ARBA" id="ARBA00022989"/>
    </source>
</evidence>
<dbReference type="SUPFAM" id="SSF53448">
    <property type="entry name" value="Nucleotide-diphospho-sugar transferases"/>
    <property type="match status" value="1"/>
</dbReference>
<protein>
    <recommendedName>
        <fullName evidence="3 20">Galactosylgalactosylxylosylprotein 3-beta-glucuronosyltransferase</fullName>
        <ecNumber evidence="3 20">2.4.1.135</ecNumber>
    </recommendedName>
</protein>
<dbReference type="EMBL" id="RJVU01061675">
    <property type="protein sequence ID" value="ROJ33105.1"/>
    <property type="molecule type" value="Genomic_DNA"/>
</dbReference>
<keyword evidence="8 20" id="KW-1133">Transmembrane helix</keyword>
<dbReference type="InterPro" id="IPR005027">
    <property type="entry name" value="Glyco_trans_43"/>
</dbReference>
<feature type="compositionally biased region" description="Basic residues" evidence="21">
    <location>
        <begin position="426"/>
        <end position="438"/>
    </location>
</feature>
<dbReference type="OrthoDB" id="675023at2759"/>
<evidence type="ECO:0000256" key="3">
    <source>
        <dbReference type="ARBA" id="ARBA00012641"/>
    </source>
</evidence>
<feature type="disulfide bond" description="Interchain" evidence="19">
    <location>
        <position position="35"/>
    </location>
</feature>
<accession>A0A3N0XSV5</accession>
<feature type="region of interest" description="Disordered" evidence="21">
    <location>
        <begin position="421"/>
        <end position="515"/>
    </location>
</feature>
<evidence type="ECO:0000256" key="2">
    <source>
        <dbReference type="ARBA" id="ARBA00007706"/>
    </source>
</evidence>
<feature type="active site" description="Proton donor/acceptor" evidence="15">
    <location>
        <position position="275"/>
    </location>
</feature>
<dbReference type="Pfam" id="PF03360">
    <property type="entry name" value="Glyco_transf_43"/>
    <property type="match status" value="1"/>
</dbReference>
<dbReference type="EC" id="2.4.1.135" evidence="3 20"/>
<keyword evidence="23" id="KW-1185">Reference proteome</keyword>
<evidence type="ECO:0000256" key="16">
    <source>
        <dbReference type="PIRSR" id="PIRSR605027-2"/>
    </source>
</evidence>
<keyword evidence="4 20" id="KW-0808">Transferase</keyword>
<feature type="binding site" evidence="16">
    <location>
        <begin position="78"/>
        <end position="80"/>
    </location>
    <ligand>
        <name>UDP-alpha-D-glucuronate</name>
        <dbReference type="ChEBI" id="CHEBI:58052"/>
    </ligand>
</feature>
<evidence type="ECO:0000256" key="11">
    <source>
        <dbReference type="ARBA" id="ARBA00023180"/>
    </source>
</evidence>
<name>A0A3N0XSV5_ANAGA</name>
<dbReference type="Proteomes" id="UP000281406">
    <property type="component" value="Unassembled WGS sequence"/>
</dbReference>
<dbReference type="FunFam" id="3.90.550.10:FF:000010">
    <property type="entry name" value="Galactosylgalactosylxylosylprotein 3-beta-glucuronosyltransferase"/>
    <property type="match status" value="1"/>
</dbReference>
<dbReference type="GO" id="GO:0005975">
    <property type="term" value="P:carbohydrate metabolic process"/>
    <property type="evidence" value="ECO:0007669"/>
    <property type="project" value="TreeGrafter"/>
</dbReference>
<feature type="site" description="Interaction with galactose moiety of substrate glycoprotein" evidence="18">
    <location>
        <position position="221"/>
    </location>
</feature>
<evidence type="ECO:0000256" key="15">
    <source>
        <dbReference type="PIRSR" id="PIRSR605027-1"/>
    </source>
</evidence>
<evidence type="ECO:0000256" key="9">
    <source>
        <dbReference type="ARBA" id="ARBA00023034"/>
    </source>
</evidence>
<evidence type="ECO:0000313" key="23">
    <source>
        <dbReference type="Proteomes" id="UP000281406"/>
    </source>
</evidence>
<evidence type="ECO:0000256" key="10">
    <source>
        <dbReference type="ARBA" id="ARBA00023136"/>
    </source>
</evidence>
<dbReference type="AlphaFoldDB" id="A0A3N0XSV5"/>
<gene>
    <name evidence="22" type="ORF">DPX16_17927</name>
</gene>
<keyword evidence="7 20" id="KW-0735">Signal-anchor</keyword>
<comment type="catalytic activity">
    <reaction evidence="13 20">
        <text>3-O-(beta-D-galactosyl-(1-&gt;3)-beta-D-galactosyl-(1-&gt;4)-beta-D-xylosyl)-L-seryl-[protein] + UDP-alpha-D-glucuronate = 3-O-(beta-D-GlcA-(1-&gt;3)-beta-D-Gal-(1-&gt;3)-beta-D-Gal-(1-&gt;4)-beta-D-Xyl)-L-seryl-[protein] + UDP + H(+)</text>
        <dbReference type="Rhea" id="RHEA:24168"/>
        <dbReference type="Rhea" id="RHEA-COMP:12571"/>
        <dbReference type="Rhea" id="RHEA-COMP:12573"/>
        <dbReference type="ChEBI" id="CHEBI:15378"/>
        <dbReference type="ChEBI" id="CHEBI:58052"/>
        <dbReference type="ChEBI" id="CHEBI:58223"/>
        <dbReference type="ChEBI" id="CHEBI:132090"/>
        <dbReference type="ChEBI" id="CHEBI:132093"/>
        <dbReference type="EC" id="2.4.1.135"/>
    </reaction>
</comment>
<keyword evidence="12 17" id="KW-0464">Manganese</keyword>
<dbReference type="Gene3D" id="3.90.550.10">
    <property type="entry name" value="Spore Coat Polysaccharide Biosynthesis Protein SpsA, Chain A"/>
    <property type="match status" value="1"/>
</dbReference>
<dbReference type="PANTHER" id="PTHR10896:SF65">
    <property type="entry name" value="GALACTOSYLGALACTOSYLXYLOSYLPROTEIN 3-BETA-GLUCURONOSYLTRANSFERASE 3"/>
    <property type="match status" value="1"/>
</dbReference>
<comment type="similarity">
    <text evidence="2 20">Belongs to the glycosyltransferase 43 family.</text>
</comment>
<keyword evidence="6 17" id="KW-0479">Metal-binding</keyword>
<dbReference type="GO" id="GO:0015018">
    <property type="term" value="F:galactosylgalactosylxylosylprotein 3-beta-glucuronosyltransferase activity"/>
    <property type="evidence" value="ECO:0007669"/>
    <property type="project" value="UniProtKB-UniRule"/>
</dbReference>